<feature type="transmembrane region" description="Helical" evidence="1">
    <location>
        <begin position="64"/>
        <end position="82"/>
    </location>
</feature>
<dbReference type="EMBL" id="BAABHC010000010">
    <property type="protein sequence ID" value="GAA4431347.1"/>
    <property type="molecule type" value="Genomic_DNA"/>
</dbReference>
<keyword evidence="1" id="KW-0472">Membrane</keyword>
<comment type="caution">
    <text evidence="3">The sequence shown here is derived from an EMBL/GenBank/DDBJ whole genome shotgun (WGS) entry which is preliminary data.</text>
</comment>
<feature type="transmembrane region" description="Helical" evidence="1">
    <location>
        <begin position="268"/>
        <end position="291"/>
    </location>
</feature>
<dbReference type="SUPFAM" id="SSF55874">
    <property type="entry name" value="ATPase domain of HSP90 chaperone/DNA topoisomerase II/histidine kinase"/>
    <property type="match status" value="1"/>
</dbReference>
<organism evidence="3 4">
    <name type="scientific">Pontibacter saemangeumensis</name>
    <dbReference type="NCBI Taxonomy" id="1084525"/>
    <lineage>
        <taxon>Bacteria</taxon>
        <taxon>Pseudomonadati</taxon>
        <taxon>Bacteroidota</taxon>
        <taxon>Cytophagia</taxon>
        <taxon>Cytophagales</taxon>
        <taxon>Hymenobacteraceae</taxon>
        <taxon>Pontibacter</taxon>
    </lineage>
</organism>
<reference evidence="4" key="1">
    <citation type="journal article" date="2019" name="Int. J. Syst. Evol. Microbiol.">
        <title>The Global Catalogue of Microorganisms (GCM) 10K type strain sequencing project: providing services to taxonomists for standard genome sequencing and annotation.</title>
        <authorList>
            <consortium name="The Broad Institute Genomics Platform"/>
            <consortium name="The Broad Institute Genome Sequencing Center for Infectious Disease"/>
            <person name="Wu L."/>
            <person name="Ma J."/>
        </authorList>
    </citation>
    <scope>NUCLEOTIDE SEQUENCE [LARGE SCALE GENOMIC DNA]</scope>
    <source>
        <strain evidence="4">JCM 17926</strain>
    </source>
</reference>
<dbReference type="PANTHER" id="PTHR34220">
    <property type="entry name" value="SENSOR HISTIDINE KINASE YPDA"/>
    <property type="match status" value="1"/>
</dbReference>
<accession>A0ABP8LKI3</accession>
<dbReference type="Pfam" id="PF06580">
    <property type="entry name" value="His_kinase"/>
    <property type="match status" value="1"/>
</dbReference>
<dbReference type="Proteomes" id="UP001500552">
    <property type="component" value="Unassembled WGS sequence"/>
</dbReference>
<feature type="transmembrane region" description="Helical" evidence="1">
    <location>
        <begin position="244"/>
        <end position="262"/>
    </location>
</feature>
<dbReference type="InterPro" id="IPR010559">
    <property type="entry name" value="Sig_transdc_His_kin_internal"/>
</dbReference>
<proteinExistence type="predicted"/>
<gene>
    <name evidence="3" type="ORF">GCM10023188_18790</name>
</gene>
<feature type="transmembrane region" description="Helical" evidence="1">
    <location>
        <begin position="175"/>
        <end position="197"/>
    </location>
</feature>
<keyword evidence="1" id="KW-0812">Transmembrane</keyword>
<dbReference type="InterPro" id="IPR050640">
    <property type="entry name" value="Bact_2-comp_sensor_kinase"/>
</dbReference>
<dbReference type="RefSeq" id="WP_345158557.1">
    <property type="nucleotide sequence ID" value="NZ_BAABHC010000010.1"/>
</dbReference>
<feature type="domain" description="Signal transduction histidine kinase internal region" evidence="2">
    <location>
        <begin position="313"/>
        <end position="390"/>
    </location>
</feature>
<feature type="transmembrane region" description="Helical" evidence="1">
    <location>
        <begin position="142"/>
        <end position="163"/>
    </location>
</feature>
<dbReference type="PANTHER" id="PTHR34220:SF7">
    <property type="entry name" value="SENSOR HISTIDINE KINASE YPDA"/>
    <property type="match status" value="1"/>
</dbReference>
<keyword evidence="4" id="KW-1185">Reference proteome</keyword>
<sequence length="505" mass="58416">MHDLALKNFIEKPYEQHKVEFWAATAIFVFAVFSLSTADLPNEALFEEAGIPFHYYKHYFVPQLMRYALLYLAFLLLNFVVAPRLMRKERLFLNVLLILLTFLAMGSVIGVLDTYSKGYLFREYRTVQQTYDFLFQGSFHRAFWLLLMFGLYWVIKSSGLYLLSNSADIQERYRMITRDGLVAFVLWMVSMFLLLMVNADGELVVFWGVLSLCGIALYCYSFHSLLPKALSRKHPFRDYALRSALLLALSFLPVAVLVLLLTHQEDSAFGFSVFNVAFQLLITVPLSWVLFKRHLKGDQELRVLKKELGRSNANLDFLRSQINPHFLFNALNTLYGTALQESSERTAQGIQMLGDMMRFMLHENHQQKILLAREIAYMRNYIELQMLRTSTSPDIVIQTGIAEVVGDAHIAPMLLIPFVENAFKHGISLQQKSWIRVTLHCEQNKLYFDVYNSTHPRQGQDPEKDTPGIGLENVRQRLALLYPGRHELAIRETPAEFFVHLTLQL</sequence>
<dbReference type="InterPro" id="IPR036890">
    <property type="entry name" value="HATPase_C_sf"/>
</dbReference>
<evidence type="ECO:0000259" key="2">
    <source>
        <dbReference type="Pfam" id="PF06580"/>
    </source>
</evidence>
<evidence type="ECO:0000313" key="4">
    <source>
        <dbReference type="Proteomes" id="UP001500552"/>
    </source>
</evidence>
<dbReference type="Gene3D" id="3.30.565.10">
    <property type="entry name" value="Histidine kinase-like ATPase, C-terminal domain"/>
    <property type="match status" value="1"/>
</dbReference>
<keyword evidence="1" id="KW-1133">Transmembrane helix</keyword>
<evidence type="ECO:0000313" key="3">
    <source>
        <dbReference type="EMBL" id="GAA4431347.1"/>
    </source>
</evidence>
<feature type="transmembrane region" description="Helical" evidence="1">
    <location>
        <begin position="91"/>
        <end position="112"/>
    </location>
</feature>
<feature type="transmembrane region" description="Helical" evidence="1">
    <location>
        <begin position="203"/>
        <end position="223"/>
    </location>
</feature>
<name>A0ABP8LKI3_9BACT</name>
<evidence type="ECO:0000256" key="1">
    <source>
        <dbReference type="SAM" id="Phobius"/>
    </source>
</evidence>
<protein>
    <recommendedName>
        <fullName evidence="2">Signal transduction histidine kinase internal region domain-containing protein</fullName>
    </recommendedName>
</protein>
<feature type="transmembrane region" description="Helical" evidence="1">
    <location>
        <begin position="21"/>
        <end position="38"/>
    </location>
</feature>